<evidence type="ECO:0000256" key="1">
    <source>
        <dbReference type="SAM" id="MobiDB-lite"/>
    </source>
</evidence>
<gene>
    <name evidence="2" type="ORF">T440DRAFT_518852</name>
</gene>
<dbReference type="EMBL" id="MU006309">
    <property type="protein sequence ID" value="KAF2850001.1"/>
    <property type="molecule type" value="Genomic_DNA"/>
</dbReference>
<evidence type="ECO:0000313" key="2">
    <source>
        <dbReference type="EMBL" id="KAF2850001.1"/>
    </source>
</evidence>
<sequence>MPVTALEIVSSEKVYPSYLKTGSLSMTLLVLEENATKKVQENTIGFRADVDAGYIRGTHGHIDDEIPEVDIDEIDGEFGEDAASIPEDVHEADTNVIPESNVEYVTEDLGEHDNSLAVPPAIANTEIVLACNRQLSTLVDVSEDSRFPLASLRPNKGSSTWACERTARFNQIRTDLLLGYQCGVSEWAKDNWPVYGTRSGPGSSEQTGTMLMMASSSITMSSYEPEPFSFDQDILDLNVLRSRKGIRAKRLASVQRDTNRAWDEGRQKSKRRGGTHTTKTTTLNT</sequence>
<reference evidence="2" key="1">
    <citation type="submission" date="2020-01" db="EMBL/GenBank/DDBJ databases">
        <authorList>
            <consortium name="DOE Joint Genome Institute"/>
            <person name="Haridas S."/>
            <person name="Albert R."/>
            <person name="Binder M."/>
            <person name="Bloem J."/>
            <person name="Labutti K."/>
            <person name="Salamov A."/>
            <person name="Andreopoulos B."/>
            <person name="Baker S.E."/>
            <person name="Barry K."/>
            <person name="Bills G."/>
            <person name="Bluhm B.H."/>
            <person name="Cannon C."/>
            <person name="Castanera R."/>
            <person name="Culley D.E."/>
            <person name="Daum C."/>
            <person name="Ezra D."/>
            <person name="Gonzalez J.B."/>
            <person name="Henrissat B."/>
            <person name="Kuo A."/>
            <person name="Liang C."/>
            <person name="Lipzen A."/>
            <person name="Lutzoni F."/>
            <person name="Magnuson J."/>
            <person name="Mondo S."/>
            <person name="Nolan M."/>
            <person name="Ohm R."/>
            <person name="Pangilinan J."/>
            <person name="Park H.-J."/>
            <person name="Ramirez L."/>
            <person name="Alfaro M."/>
            <person name="Sun H."/>
            <person name="Tritt A."/>
            <person name="Yoshinaga Y."/>
            <person name="Zwiers L.-H."/>
            <person name="Turgeon B.G."/>
            <person name="Goodwin S.B."/>
            <person name="Spatafora J.W."/>
            <person name="Crous P.W."/>
            <person name="Grigoriev I.V."/>
        </authorList>
    </citation>
    <scope>NUCLEOTIDE SEQUENCE</scope>
    <source>
        <strain evidence="2">IPT5</strain>
    </source>
</reference>
<keyword evidence="3" id="KW-1185">Reference proteome</keyword>
<feature type="compositionally biased region" description="Low complexity" evidence="1">
    <location>
        <begin position="275"/>
        <end position="285"/>
    </location>
</feature>
<evidence type="ECO:0000313" key="3">
    <source>
        <dbReference type="Proteomes" id="UP000799423"/>
    </source>
</evidence>
<dbReference type="AlphaFoldDB" id="A0A6A7B3D1"/>
<proteinExistence type="predicted"/>
<organism evidence="2 3">
    <name type="scientific">Plenodomus tracheiphilus IPT5</name>
    <dbReference type="NCBI Taxonomy" id="1408161"/>
    <lineage>
        <taxon>Eukaryota</taxon>
        <taxon>Fungi</taxon>
        <taxon>Dikarya</taxon>
        <taxon>Ascomycota</taxon>
        <taxon>Pezizomycotina</taxon>
        <taxon>Dothideomycetes</taxon>
        <taxon>Pleosporomycetidae</taxon>
        <taxon>Pleosporales</taxon>
        <taxon>Pleosporineae</taxon>
        <taxon>Leptosphaeriaceae</taxon>
        <taxon>Plenodomus</taxon>
    </lineage>
</organism>
<name>A0A6A7B3D1_9PLEO</name>
<protein>
    <submittedName>
        <fullName evidence="2">Uncharacterized protein</fullName>
    </submittedName>
</protein>
<accession>A0A6A7B3D1</accession>
<feature type="region of interest" description="Disordered" evidence="1">
    <location>
        <begin position="252"/>
        <end position="285"/>
    </location>
</feature>
<feature type="compositionally biased region" description="Basic and acidic residues" evidence="1">
    <location>
        <begin position="257"/>
        <end position="267"/>
    </location>
</feature>
<dbReference type="Proteomes" id="UP000799423">
    <property type="component" value="Unassembled WGS sequence"/>
</dbReference>